<dbReference type="EMBL" id="JACFXV010000006">
    <property type="protein sequence ID" value="MBA5775515.1"/>
    <property type="molecule type" value="Genomic_DNA"/>
</dbReference>
<dbReference type="RefSeq" id="WP_182161040.1">
    <property type="nucleotide sequence ID" value="NZ_JACFXV010000006.1"/>
</dbReference>
<feature type="region of interest" description="Disordered" evidence="1">
    <location>
        <begin position="55"/>
        <end position="76"/>
    </location>
</feature>
<comment type="caution">
    <text evidence="2">The sequence shown here is derived from an EMBL/GenBank/DDBJ whole genome shotgun (WGS) entry which is preliminary data.</text>
</comment>
<evidence type="ECO:0000313" key="3">
    <source>
        <dbReference type="Proteomes" id="UP000541109"/>
    </source>
</evidence>
<proteinExistence type="predicted"/>
<organism evidence="2 3">
    <name type="scientific">Stappia albiluteola</name>
    <dbReference type="NCBI Taxonomy" id="2758565"/>
    <lineage>
        <taxon>Bacteria</taxon>
        <taxon>Pseudomonadati</taxon>
        <taxon>Pseudomonadota</taxon>
        <taxon>Alphaproteobacteria</taxon>
        <taxon>Hyphomicrobiales</taxon>
        <taxon>Stappiaceae</taxon>
        <taxon>Stappia</taxon>
    </lineage>
</organism>
<gene>
    <name evidence="2" type="ORF">H2509_00070</name>
</gene>
<dbReference type="Gene3D" id="3.40.718.10">
    <property type="entry name" value="Isopropylmalate Dehydrogenase"/>
    <property type="match status" value="1"/>
</dbReference>
<reference evidence="2 3" key="1">
    <citation type="submission" date="2020-07" db="EMBL/GenBank/DDBJ databases">
        <title>Stappia sp., F7233, whole genome shotgun sequencing project.</title>
        <authorList>
            <person name="Jiang S."/>
            <person name="Liu Z.W."/>
            <person name="Du Z.J."/>
        </authorList>
    </citation>
    <scope>NUCLEOTIDE SEQUENCE [LARGE SCALE GENOMIC DNA]</scope>
    <source>
        <strain evidence="2 3">F7233</strain>
    </source>
</reference>
<protein>
    <submittedName>
        <fullName evidence="2">Uncharacterized protein</fullName>
    </submittedName>
</protein>
<dbReference type="Proteomes" id="UP000541109">
    <property type="component" value="Unassembled WGS sequence"/>
</dbReference>
<evidence type="ECO:0000313" key="2">
    <source>
        <dbReference type="EMBL" id="MBA5775515.1"/>
    </source>
</evidence>
<evidence type="ECO:0000256" key="1">
    <source>
        <dbReference type="SAM" id="MobiDB-lite"/>
    </source>
</evidence>
<keyword evidence="3" id="KW-1185">Reference proteome</keyword>
<sequence>MLARSMATDTGIAAVEGAAHVALGLKAPVVLTSRAETMPARLGSIALAAWFRPRERDTGSRAQHRQAGSRLLWRRG</sequence>
<name>A0A839A8Q5_9HYPH</name>
<accession>A0A839A8Q5</accession>
<dbReference type="AlphaFoldDB" id="A0A839A8Q5"/>